<dbReference type="PROSITE" id="PS51155">
    <property type="entry name" value="CHIT_BIND_RR_2"/>
    <property type="match status" value="1"/>
</dbReference>
<dbReference type="GO" id="GO:0008010">
    <property type="term" value="F:structural constituent of chitin-based larval cuticle"/>
    <property type="evidence" value="ECO:0007669"/>
    <property type="project" value="TreeGrafter"/>
</dbReference>
<name>A0A6G1S550_9ACAR</name>
<protein>
    <submittedName>
        <fullName evidence="4">Cuticle protein 14 isoform b</fullName>
    </submittedName>
</protein>
<sequence>MKVAICIVSVVAVTALVASASHVPTGASSQYRSQNNLGQYSFGFDEAGATGGSFRHERSLAPGTVQGSYGLNGADGKLRIVHYTADPVNGFQASIQTNEMAEPRDSAGVAVNHAATVVAAAPVAAPVPVAPAPVPVAAPAPVPVAVAAAPAPVPVYAAAQVLPALAPPAAFGYHVVAHHYAPAALGYYRS</sequence>
<gene>
    <name evidence="4" type="primary">CU14B</name>
    <name evidence="4" type="ORF">g.11527</name>
</gene>
<dbReference type="InterPro" id="IPR031311">
    <property type="entry name" value="CHIT_BIND_RR_consensus"/>
</dbReference>
<reference evidence="4" key="1">
    <citation type="submission" date="2018-10" db="EMBL/GenBank/DDBJ databases">
        <title>Transcriptome assembly of Aceria tosichella (Wheat curl mite) Type 2.</title>
        <authorList>
            <person name="Scully E.D."/>
            <person name="Geib S.M."/>
            <person name="Palmer N.A."/>
            <person name="Gupta A.K."/>
            <person name="Sarath G."/>
            <person name="Tatineni S."/>
        </authorList>
    </citation>
    <scope>NUCLEOTIDE SEQUENCE</scope>
    <source>
        <strain evidence="4">LincolnNE</strain>
    </source>
</reference>
<dbReference type="Pfam" id="PF00379">
    <property type="entry name" value="Chitin_bind_4"/>
    <property type="match status" value="1"/>
</dbReference>
<evidence type="ECO:0000256" key="2">
    <source>
        <dbReference type="PROSITE-ProRule" id="PRU00497"/>
    </source>
</evidence>
<dbReference type="InterPro" id="IPR000618">
    <property type="entry name" value="Insect_cuticle"/>
</dbReference>
<dbReference type="GO" id="GO:0062129">
    <property type="term" value="C:chitin-based extracellular matrix"/>
    <property type="evidence" value="ECO:0007669"/>
    <property type="project" value="TreeGrafter"/>
</dbReference>
<feature type="signal peptide" evidence="3">
    <location>
        <begin position="1"/>
        <end position="20"/>
    </location>
</feature>
<evidence type="ECO:0000256" key="3">
    <source>
        <dbReference type="SAM" id="SignalP"/>
    </source>
</evidence>
<keyword evidence="1 2" id="KW-0193">Cuticle</keyword>
<keyword evidence="3" id="KW-0732">Signal</keyword>
<evidence type="ECO:0000313" key="4">
    <source>
        <dbReference type="EMBL" id="MDE45351.1"/>
    </source>
</evidence>
<proteinExistence type="predicted"/>
<dbReference type="PANTHER" id="PTHR10380">
    <property type="entry name" value="CUTICLE PROTEIN"/>
    <property type="match status" value="1"/>
</dbReference>
<organism evidence="4">
    <name type="scientific">Aceria tosichella</name>
    <name type="common">wheat curl mite</name>
    <dbReference type="NCBI Taxonomy" id="561515"/>
    <lineage>
        <taxon>Eukaryota</taxon>
        <taxon>Metazoa</taxon>
        <taxon>Ecdysozoa</taxon>
        <taxon>Arthropoda</taxon>
        <taxon>Chelicerata</taxon>
        <taxon>Arachnida</taxon>
        <taxon>Acari</taxon>
        <taxon>Acariformes</taxon>
        <taxon>Trombidiformes</taxon>
        <taxon>Prostigmata</taxon>
        <taxon>Eupodina</taxon>
        <taxon>Eriophyoidea</taxon>
        <taxon>Eriophyidae</taxon>
        <taxon>Eriophyinae</taxon>
        <taxon>Aceriini</taxon>
        <taxon>Aceria</taxon>
    </lineage>
</organism>
<dbReference type="InterPro" id="IPR050468">
    <property type="entry name" value="Cuticle_Struct_Prot"/>
</dbReference>
<evidence type="ECO:0000256" key="1">
    <source>
        <dbReference type="ARBA" id="ARBA00022460"/>
    </source>
</evidence>
<dbReference type="AlphaFoldDB" id="A0A6G1S550"/>
<dbReference type="PROSITE" id="PS00233">
    <property type="entry name" value="CHIT_BIND_RR_1"/>
    <property type="match status" value="1"/>
</dbReference>
<feature type="chain" id="PRO_5026131559" evidence="3">
    <location>
        <begin position="21"/>
        <end position="190"/>
    </location>
</feature>
<dbReference type="PANTHER" id="PTHR10380:SF173">
    <property type="entry name" value="CUTICULAR PROTEIN 47EF, ISOFORM C-RELATED"/>
    <property type="match status" value="1"/>
</dbReference>
<dbReference type="EMBL" id="GGYP01000580">
    <property type="protein sequence ID" value="MDE45351.1"/>
    <property type="molecule type" value="Transcribed_RNA"/>
</dbReference>
<accession>A0A6G1S550</accession>